<accession>A0A9D4M7R8</accession>
<feature type="compositionally biased region" description="Acidic residues" evidence="1">
    <location>
        <begin position="39"/>
        <end position="52"/>
    </location>
</feature>
<organism evidence="2 3">
    <name type="scientific">Dreissena polymorpha</name>
    <name type="common">Zebra mussel</name>
    <name type="synonym">Mytilus polymorpha</name>
    <dbReference type="NCBI Taxonomy" id="45954"/>
    <lineage>
        <taxon>Eukaryota</taxon>
        <taxon>Metazoa</taxon>
        <taxon>Spiralia</taxon>
        <taxon>Lophotrochozoa</taxon>
        <taxon>Mollusca</taxon>
        <taxon>Bivalvia</taxon>
        <taxon>Autobranchia</taxon>
        <taxon>Heteroconchia</taxon>
        <taxon>Euheterodonta</taxon>
        <taxon>Imparidentia</taxon>
        <taxon>Neoheterodontei</taxon>
        <taxon>Myida</taxon>
        <taxon>Dreissenoidea</taxon>
        <taxon>Dreissenidae</taxon>
        <taxon>Dreissena</taxon>
    </lineage>
</organism>
<evidence type="ECO:0000313" key="3">
    <source>
        <dbReference type="Proteomes" id="UP000828390"/>
    </source>
</evidence>
<dbReference type="Proteomes" id="UP000828390">
    <property type="component" value="Unassembled WGS sequence"/>
</dbReference>
<reference evidence="2" key="2">
    <citation type="submission" date="2020-11" db="EMBL/GenBank/DDBJ databases">
        <authorList>
            <person name="McCartney M.A."/>
            <person name="Auch B."/>
            <person name="Kono T."/>
            <person name="Mallez S."/>
            <person name="Becker A."/>
            <person name="Gohl D.M."/>
            <person name="Silverstein K.A.T."/>
            <person name="Koren S."/>
            <person name="Bechman K.B."/>
            <person name="Herman A."/>
            <person name="Abrahante J.E."/>
            <person name="Garbe J."/>
        </authorList>
    </citation>
    <scope>NUCLEOTIDE SEQUENCE</scope>
    <source>
        <strain evidence="2">Duluth1</strain>
        <tissue evidence="2">Whole animal</tissue>
    </source>
</reference>
<sequence length="52" mass="5845">MFRWKRQVPARREKLKEEGQVVGEEGLEHGVGPKGEVPEGVDPEDMDQGVEV</sequence>
<name>A0A9D4M7R8_DREPO</name>
<dbReference type="AlphaFoldDB" id="A0A9D4M7R8"/>
<comment type="caution">
    <text evidence="2">The sequence shown here is derived from an EMBL/GenBank/DDBJ whole genome shotgun (WGS) entry which is preliminary data.</text>
</comment>
<evidence type="ECO:0000256" key="1">
    <source>
        <dbReference type="SAM" id="MobiDB-lite"/>
    </source>
</evidence>
<keyword evidence="3" id="KW-1185">Reference proteome</keyword>
<proteinExistence type="predicted"/>
<feature type="region of interest" description="Disordered" evidence="1">
    <location>
        <begin position="1"/>
        <end position="52"/>
    </location>
</feature>
<reference evidence="2" key="1">
    <citation type="journal article" date="2019" name="bioRxiv">
        <title>The Genome of the Zebra Mussel, Dreissena polymorpha: A Resource for Invasive Species Research.</title>
        <authorList>
            <person name="McCartney M.A."/>
            <person name="Auch B."/>
            <person name="Kono T."/>
            <person name="Mallez S."/>
            <person name="Zhang Y."/>
            <person name="Obille A."/>
            <person name="Becker A."/>
            <person name="Abrahante J.E."/>
            <person name="Garbe J."/>
            <person name="Badalamenti J.P."/>
            <person name="Herman A."/>
            <person name="Mangelson H."/>
            <person name="Liachko I."/>
            <person name="Sullivan S."/>
            <person name="Sone E.D."/>
            <person name="Koren S."/>
            <person name="Silverstein K.A.T."/>
            <person name="Beckman K.B."/>
            <person name="Gohl D.M."/>
        </authorList>
    </citation>
    <scope>NUCLEOTIDE SEQUENCE</scope>
    <source>
        <strain evidence="2">Duluth1</strain>
        <tissue evidence="2">Whole animal</tissue>
    </source>
</reference>
<dbReference type="EMBL" id="JAIWYP010000002">
    <property type="protein sequence ID" value="KAH3872467.1"/>
    <property type="molecule type" value="Genomic_DNA"/>
</dbReference>
<protein>
    <submittedName>
        <fullName evidence="2">Uncharacterized protein</fullName>
    </submittedName>
</protein>
<feature type="compositionally biased region" description="Basic and acidic residues" evidence="1">
    <location>
        <begin position="10"/>
        <end position="19"/>
    </location>
</feature>
<gene>
    <name evidence="2" type="ORF">DPMN_035683</name>
</gene>
<evidence type="ECO:0000313" key="2">
    <source>
        <dbReference type="EMBL" id="KAH3872467.1"/>
    </source>
</evidence>